<evidence type="ECO:0000313" key="6">
    <source>
        <dbReference type="Proteomes" id="UP000236621"/>
    </source>
</evidence>
<dbReference type="STRING" id="45235.A0A2K3Q738"/>
<comment type="function">
    <text evidence="4">Component of the Mediator complex, a coactivator involved in the regulated transcription of nearly all RNA polymerase II-dependent genes. Mediator functions as a bridge to convey information from gene-specific regulatory proteins to the basal RNA polymerase II transcription machinery. Mediator is recruited to promoters by direct interactions with regulatory proteins and serves as a scaffold for the assembly of a functional pre-initiation complex with RNA polymerase II and the general transcription factors.</text>
</comment>
<protein>
    <recommendedName>
        <fullName evidence="4">Mediator of RNA polymerase II transcription subunit 11</fullName>
    </recommendedName>
    <alternativeName>
        <fullName evidence="4">Mediator complex subunit 11</fullName>
    </alternativeName>
</protein>
<comment type="subunit">
    <text evidence="4">Component of the Mediator complex.</text>
</comment>
<dbReference type="Pfam" id="PF10280">
    <property type="entry name" value="Med11"/>
    <property type="match status" value="1"/>
</dbReference>
<keyword evidence="4" id="KW-0804">Transcription</keyword>
<accession>A0A2K3Q738</accession>
<gene>
    <name evidence="4" type="primary">MED11</name>
    <name evidence="5" type="ORF">TCAP_06678</name>
</gene>
<comment type="similarity">
    <text evidence="2 4">Belongs to the Mediator complex subunit 11 family.</text>
</comment>
<evidence type="ECO:0000313" key="5">
    <source>
        <dbReference type="EMBL" id="PNY23386.1"/>
    </source>
</evidence>
<dbReference type="GO" id="GO:0003712">
    <property type="term" value="F:transcription coregulator activity"/>
    <property type="evidence" value="ECO:0007669"/>
    <property type="project" value="InterPro"/>
</dbReference>
<dbReference type="GO" id="GO:0016592">
    <property type="term" value="C:mediator complex"/>
    <property type="evidence" value="ECO:0007669"/>
    <property type="project" value="InterPro"/>
</dbReference>
<comment type="caution">
    <text evidence="5">The sequence shown here is derived from an EMBL/GenBank/DDBJ whole genome shotgun (WGS) entry which is preliminary data.</text>
</comment>
<keyword evidence="6" id="KW-1185">Reference proteome</keyword>
<dbReference type="OrthoDB" id="5418434at2759"/>
<keyword evidence="4" id="KW-0805">Transcription regulation</keyword>
<keyword evidence="3 4" id="KW-0539">Nucleus</keyword>
<dbReference type="Proteomes" id="UP000236621">
    <property type="component" value="Unassembled WGS sequence"/>
</dbReference>
<sequence>MSAPHDVVMGEGDAPENPPVQQPFTVEENIHQLNATDKSIVQLMNHAATALNALTTPATSSIANPSPDAAARKPALDPPAQMEAFRRATDSFLTTLHSVDVRMKRQVLALEEAGIVNLSNAPRQGTNGAVKASLQPNGVGTVGGLDVGWLNSRSTGVERGMEAELWQEALKFLEKQGEKVKLAERP</sequence>
<dbReference type="AlphaFoldDB" id="A0A2K3Q738"/>
<evidence type="ECO:0000256" key="1">
    <source>
        <dbReference type="ARBA" id="ARBA00004123"/>
    </source>
</evidence>
<evidence type="ECO:0000256" key="3">
    <source>
        <dbReference type="ARBA" id="ARBA00023242"/>
    </source>
</evidence>
<organism evidence="5 6">
    <name type="scientific">Tolypocladium capitatum</name>
    <dbReference type="NCBI Taxonomy" id="45235"/>
    <lineage>
        <taxon>Eukaryota</taxon>
        <taxon>Fungi</taxon>
        <taxon>Dikarya</taxon>
        <taxon>Ascomycota</taxon>
        <taxon>Pezizomycotina</taxon>
        <taxon>Sordariomycetes</taxon>
        <taxon>Hypocreomycetidae</taxon>
        <taxon>Hypocreales</taxon>
        <taxon>Ophiocordycipitaceae</taxon>
        <taxon>Tolypocladium</taxon>
    </lineage>
</organism>
<evidence type="ECO:0000256" key="4">
    <source>
        <dbReference type="RuleBase" id="RU364147"/>
    </source>
</evidence>
<evidence type="ECO:0000256" key="2">
    <source>
        <dbReference type="ARBA" id="ARBA00008186"/>
    </source>
</evidence>
<dbReference type="GO" id="GO:0006357">
    <property type="term" value="P:regulation of transcription by RNA polymerase II"/>
    <property type="evidence" value="ECO:0007669"/>
    <property type="project" value="InterPro"/>
</dbReference>
<name>A0A2K3Q738_9HYPO</name>
<comment type="subcellular location">
    <subcellularLocation>
        <location evidence="1 4">Nucleus</location>
    </subcellularLocation>
</comment>
<dbReference type="EMBL" id="NRSZ01001106">
    <property type="protein sequence ID" value="PNY23386.1"/>
    <property type="molecule type" value="Genomic_DNA"/>
</dbReference>
<keyword evidence="4" id="KW-0010">Activator</keyword>
<dbReference type="Gene3D" id="1.10.287.3490">
    <property type="match status" value="1"/>
</dbReference>
<dbReference type="InterPro" id="IPR019404">
    <property type="entry name" value="Mediator_Med11"/>
</dbReference>
<reference evidence="5 6" key="1">
    <citation type="submission" date="2017-08" db="EMBL/GenBank/DDBJ databases">
        <title>Harnessing the power of phylogenomics to disentangle the directionality and signatures of interkingdom host jumping in the parasitic fungal genus Tolypocladium.</title>
        <authorList>
            <person name="Quandt C.A."/>
            <person name="Patterson W."/>
            <person name="Spatafora J.W."/>
        </authorList>
    </citation>
    <scope>NUCLEOTIDE SEQUENCE [LARGE SCALE GENOMIC DNA]</scope>
    <source>
        <strain evidence="5 6">CBS 113982</strain>
    </source>
</reference>
<proteinExistence type="inferred from homology"/>